<keyword evidence="2" id="KW-1185">Reference proteome</keyword>
<dbReference type="EMBL" id="CP001854">
    <property type="protein sequence ID" value="ADB53272.1"/>
    <property type="molecule type" value="Genomic_DNA"/>
</dbReference>
<evidence type="ECO:0008006" key="3">
    <source>
        <dbReference type="Google" id="ProtNLM"/>
    </source>
</evidence>
<gene>
    <name evidence="1" type="ordered locus">Cwoe_4860</name>
</gene>
<proteinExistence type="predicted"/>
<dbReference type="InterPro" id="IPR027417">
    <property type="entry name" value="P-loop_NTPase"/>
</dbReference>
<reference evidence="2" key="2">
    <citation type="submission" date="2010-01" db="EMBL/GenBank/DDBJ databases">
        <title>The complete genome of Conexibacter woesei DSM 14684.</title>
        <authorList>
            <consortium name="US DOE Joint Genome Institute (JGI-PGF)"/>
            <person name="Lucas S."/>
            <person name="Copeland A."/>
            <person name="Lapidus A."/>
            <person name="Glavina del Rio T."/>
            <person name="Dalin E."/>
            <person name="Tice H."/>
            <person name="Bruce D."/>
            <person name="Goodwin L."/>
            <person name="Pitluck S."/>
            <person name="Kyrpides N."/>
            <person name="Mavromatis K."/>
            <person name="Ivanova N."/>
            <person name="Mikhailova N."/>
            <person name="Chertkov O."/>
            <person name="Brettin T."/>
            <person name="Detter J.C."/>
            <person name="Han C."/>
            <person name="Larimer F."/>
            <person name="Land M."/>
            <person name="Hauser L."/>
            <person name="Markowitz V."/>
            <person name="Cheng J.-F."/>
            <person name="Hugenholtz P."/>
            <person name="Woyke T."/>
            <person name="Wu D."/>
            <person name="Pukall R."/>
            <person name="Steenblock K."/>
            <person name="Schneider S."/>
            <person name="Klenk H.-P."/>
            <person name="Eisen J.A."/>
        </authorList>
    </citation>
    <scope>NUCLEOTIDE SEQUENCE [LARGE SCALE GENOMIC DNA]</scope>
    <source>
        <strain evidence="2">DSM 14684 / CIP 108061 / JCM 11494 / NBRC 100937 / ID131577</strain>
    </source>
</reference>
<dbReference type="PANTHER" id="PTHR34301">
    <property type="entry name" value="DNA-BINDING PROTEIN-RELATED"/>
    <property type="match status" value="1"/>
</dbReference>
<dbReference type="AlphaFoldDB" id="D3FB80"/>
<dbReference type="HOGENOM" id="CLU_715514_0_0_11"/>
<sequence length="396" mass="43938">MHNEFVLYIVVGVTIRPIPVNSGGGLDVENIIGRDGFRDEMLAALDRRSVVLTGERRMGKTSVAKLVERASPRDGWTTVRLSVEGYRSIDELTQSLLWSLERFENPLQRTARGLLNRLSFNVGGVGVEPAQSRLLFEDVVTAAVAETDSRLLLILDELPLFARALNQRDPAGDEGTAALHLLRRLRETHAGLRMLCLGSIGFHHVTRDASGVLNDTVRLRLDPLPCGDGGDAELLARCLLRGADLPDHDEAETARAIAACVEGVPYYMHKIVEAAERLSLSGTLDSAAIDEIVTTAITTSDDPWDLRHYRDRIPVYYGEQAPLARATLDVLASGAPLDLDGIVNLVRLDRELEAVARDDVRDVLERLEDDHYLVRDGENRTFAFAIVRRAWVRLRR</sequence>
<protein>
    <recommendedName>
        <fullName evidence="3">Orc1-like AAA ATPase domain-containing protein</fullName>
    </recommendedName>
</protein>
<dbReference type="KEGG" id="cwo:Cwoe_4860"/>
<name>D3FB80_CONWI</name>
<evidence type="ECO:0000313" key="1">
    <source>
        <dbReference type="EMBL" id="ADB53272.1"/>
    </source>
</evidence>
<reference evidence="1 2" key="1">
    <citation type="journal article" date="2010" name="Stand. Genomic Sci.">
        <title>Complete genome sequence of Conexibacter woesei type strain (ID131577).</title>
        <authorList>
            <person name="Pukall R."/>
            <person name="Lapidus A."/>
            <person name="Glavina Del Rio T."/>
            <person name="Copeland A."/>
            <person name="Tice H."/>
            <person name="Cheng J.-F."/>
            <person name="Lucas S."/>
            <person name="Chen F."/>
            <person name="Nolan M."/>
            <person name="Bruce D."/>
            <person name="Goodwin L."/>
            <person name="Pitluck S."/>
            <person name="Mavromatis K."/>
            <person name="Ivanova N."/>
            <person name="Ovchinnikova G."/>
            <person name="Pati A."/>
            <person name="Chen A."/>
            <person name="Palaniappan K."/>
            <person name="Land M."/>
            <person name="Hauser L."/>
            <person name="Chang Y.-J."/>
            <person name="Jeffries C.D."/>
            <person name="Chain P."/>
            <person name="Meincke L."/>
            <person name="Sims D."/>
            <person name="Brettin T."/>
            <person name="Detter J.C."/>
            <person name="Rohde M."/>
            <person name="Goeker M."/>
            <person name="Bristow J."/>
            <person name="Eisen J.A."/>
            <person name="Markowitz V."/>
            <person name="Kyrpides N.C."/>
            <person name="Klenk H.-P."/>
            <person name="Hugenholtz P."/>
        </authorList>
    </citation>
    <scope>NUCLEOTIDE SEQUENCE [LARGE SCALE GENOMIC DNA]</scope>
    <source>
        <strain evidence="2">DSM 14684 / CIP 108061 / JCM 11494 / NBRC 100937 / ID131577</strain>
    </source>
</reference>
<accession>D3FB80</accession>
<dbReference type="STRING" id="469383.Cwoe_4860"/>
<dbReference type="SUPFAM" id="SSF52540">
    <property type="entry name" value="P-loop containing nucleoside triphosphate hydrolases"/>
    <property type="match status" value="1"/>
</dbReference>
<organism evidence="1 2">
    <name type="scientific">Conexibacter woesei (strain DSM 14684 / CCUG 47730 / CIP 108061 / JCM 11494 / NBRC 100937 / ID131577)</name>
    <dbReference type="NCBI Taxonomy" id="469383"/>
    <lineage>
        <taxon>Bacteria</taxon>
        <taxon>Bacillati</taxon>
        <taxon>Actinomycetota</taxon>
        <taxon>Thermoleophilia</taxon>
        <taxon>Solirubrobacterales</taxon>
        <taxon>Conexibacteraceae</taxon>
        <taxon>Conexibacter</taxon>
    </lineage>
</organism>
<dbReference type="eggNOG" id="COG1672">
    <property type="taxonomic scope" value="Bacteria"/>
</dbReference>
<evidence type="ECO:0000313" key="2">
    <source>
        <dbReference type="Proteomes" id="UP000008229"/>
    </source>
</evidence>
<dbReference type="Gene3D" id="3.40.50.300">
    <property type="entry name" value="P-loop containing nucleotide triphosphate hydrolases"/>
    <property type="match status" value="1"/>
</dbReference>
<dbReference type="PANTHER" id="PTHR34301:SF8">
    <property type="entry name" value="ATPASE DOMAIN-CONTAINING PROTEIN"/>
    <property type="match status" value="1"/>
</dbReference>
<dbReference type="Proteomes" id="UP000008229">
    <property type="component" value="Chromosome"/>
</dbReference>